<sequence length="158" mass="17913">MRLINVSTLELQEFVGEPSDCSFPRYAILSHAWGPEEVKLQGMSDLKRTGRKAGFRKIEQCCKIARSDGLQWAWVGICCNDKTSSAKLSEAMNGMFQWSITKLYRGWTLQELIGPFNVVFCAESTWLGVTGLNILALWKLDQLFYIGDRLTLCEVHLS</sequence>
<protein>
    <submittedName>
        <fullName evidence="1">Heterokaryon incompatibility protein-domain-containing protein</fullName>
    </submittedName>
</protein>
<dbReference type="PANTHER" id="PTHR10622">
    <property type="entry name" value="HET DOMAIN-CONTAINING PROTEIN"/>
    <property type="match status" value="1"/>
</dbReference>
<accession>A0ABR2VCT0</accession>
<dbReference type="PANTHER" id="PTHR10622:SF10">
    <property type="entry name" value="HET DOMAIN-CONTAINING PROTEIN"/>
    <property type="match status" value="1"/>
</dbReference>
<evidence type="ECO:0000313" key="1">
    <source>
        <dbReference type="EMBL" id="KAK9424707.1"/>
    </source>
</evidence>
<evidence type="ECO:0000313" key="2">
    <source>
        <dbReference type="Proteomes" id="UP001408356"/>
    </source>
</evidence>
<organism evidence="1 2">
    <name type="scientific">Seiridium unicorne</name>
    <dbReference type="NCBI Taxonomy" id="138068"/>
    <lineage>
        <taxon>Eukaryota</taxon>
        <taxon>Fungi</taxon>
        <taxon>Dikarya</taxon>
        <taxon>Ascomycota</taxon>
        <taxon>Pezizomycotina</taxon>
        <taxon>Sordariomycetes</taxon>
        <taxon>Xylariomycetidae</taxon>
        <taxon>Amphisphaeriales</taxon>
        <taxon>Sporocadaceae</taxon>
        <taxon>Seiridium</taxon>
    </lineage>
</organism>
<keyword evidence="2" id="KW-1185">Reference proteome</keyword>
<reference evidence="1 2" key="1">
    <citation type="journal article" date="2024" name="J. Plant Pathol.">
        <title>Sequence and assembly of the genome of Seiridium unicorne, isolate CBS 538.82, causal agent of cypress canker disease.</title>
        <authorList>
            <person name="Scali E."/>
            <person name="Rocca G.D."/>
            <person name="Danti R."/>
            <person name="Garbelotto M."/>
            <person name="Barberini S."/>
            <person name="Baroncelli R."/>
            <person name="Emiliani G."/>
        </authorList>
    </citation>
    <scope>NUCLEOTIDE SEQUENCE [LARGE SCALE GENOMIC DNA]</scope>
    <source>
        <strain evidence="1 2">BM-138-508</strain>
    </source>
</reference>
<proteinExistence type="predicted"/>
<dbReference type="EMBL" id="JARVKF010000034">
    <property type="protein sequence ID" value="KAK9424707.1"/>
    <property type="molecule type" value="Genomic_DNA"/>
</dbReference>
<dbReference type="Proteomes" id="UP001408356">
    <property type="component" value="Unassembled WGS sequence"/>
</dbReference>
<comment type="caution">
    <text evidence="1">The sequence shown here is derived from an EMBL/GenBank/DDBJ whole genome shotgun (WGS) entry which is preliminary data.</text>
</comment>
<name>A0ABR2VCT0_9PEZI</name>
<gene>
    <name evidence="1" type="ORF">SUNI508_13552</name>
</gene>